<dbReference type="VEuPathDB" id="PlasmoDB:PVP01_0006170"/>
<evidence type="ECO:0000313" key="3">
    <source>
        <dbReference type="Proteomes" id="UP000196402"/>
    </source>
</evidence>
<protein>
    <recommendedName>
        <fullName evidence="4">Variable surface protein</fullName>
    </recommendedName>
</protein>
<dbReference type="Proteomes" id="UP000196402">
    <property type="component" value="Unassembled WGS sequence"/>
</dbReference>
<feature type="non-terminal residue" evidence="2">
    <location>
        <position position="241"/>
    </location>
</feature>
<feature type="transmembrane region" description="Helical" evidence="1">
    <location>
        <begin position="195"/>
        <end position="214"/>
    </location>
</feature>
<evidence type="ECO:0000313" key="2">
    <source>
        <dbReference type="EMBL" id="SCA83576.1"/>
    </source>
</evidence>
<feature type="non-terminal residue" evidence="2">
    <location>
        <position position="1"/>
    </location>
</feature>
<evidence type="ECO:0000256" key="1">
    <source>
        <dbReference type="SAM" id="Phobius"/>
    </source>
</evidence>
<feature type="transmembrane region" description="Helical" evidence="1">
    <location>
        <begin position="127"/>
        <end position="148"/>
    </location>
</feature>
<keyword evidence="1" id="KW-1133">Transmembrane helix</keyword>
<dbReference type="EMBL" id="FLYH01000155">
    <property type="protein sequence ID" value="SCA83576.1"/>
    <property type="molecule type" value="Genomic_DNA"/>
</dbReference>
<proteinExistence type="predicted"/>
<dbReference type="AlphaFoldDB" id="A0A1G4EFL7"/>
<name>A0A1G4EFL7_PLAVI</name>
<keyword evidence="1" id="KW-0812">Transmembrane</keyword>
<dbReference type="VEuPathDB" id="PlasmoDB:PVW1_120005900"/>
<evidence type="ECO:0008006" key="4">
    <source>
        <dbReference type="Google" id="ProtNLM"/>
    </source>
</evidence>
<sequence length="241" mass="28326">GINLEKVYNAERRSNIIFQRSLAKHIPKKELDRSKTRATLLQYNSYSNIKNTFDDLSKYSQLKKKGLNDLDLYMKNYKHRYSKKNVLGKIDCYCEKKIFDNMDYIENLAEKMQNNKKSFMKKILSKYVFGFILFALFPITGIIFPILFGTDKTNNKAIINFCYHNDGDHNPSTSNIEISAHTKKLLEGIIPTITYIFYYILPTIVILFTIYTFVKILKYERLKSGKDKMSIKEYCCLCKDI</sequence>
<dbReference type="InterPro" id="IPR022139">
    <property type="entry name" value="Fam-L/Fam-M-like_plasmodium"/>
</dbReference>
<reference evidence="2 3" key="1">
    <citation type="submission" date="2016-07" db="EMBL/GenBank/DDBJ databases">
        <authorList>
            <consortium name="Pathogen Informatics"/>
        </authorList>
    </citation>
    <scope>NUCLEOTIDE SEQUENCE [LARGE SCALE GENOMIC DNA]</scope>
</reference>
<dbReference type="VEuPathDB" id="PlasmoDB:PVX_067190"/>
<dbReference type="VEuPathDB" id="PlasmoDB:PVPAM_030030300"/>
<dbReference type="Pfam" id="PF12420">
    <property type="entry name" value="DUF3671"/>
    <property type="match status" value="1"/>
</dbReference>
<gene>
    <name evidence="2" type="ORF">PVT01_000059400</name>
</gene>
<keyword evidence="1" id="KW-0472">Membrane</keyword>
<accession>A0A1G4EFL7</accession>
<organism evidence="2 3">
    <name type="scientific">Plasmodium vivax</name>
    <name type="common">malaria parasite P. vivax</name>
    <dbReference type="NCBI Taxonomy" id="5855"/>
    <lineage>
        <taxon>Eukaryota</taxon>
        <taxon>Sar</taxon>
        <taxon>Alveolata</taxon>
        <taxon>Apicomplexa</taxon>
        <taxon>Aconoidasida</taxon>
        <taxon>Haemosporida</taxon>
        <taxon>Plasmodiidae</taxon>
        <taxon>Plasmodium</taxon>
        <taxon>Plasmodium (Plasmodium)</taxon>
    </lineage>
</organism>